<reference evidence="2 3" key="1">
    <citation type="submission" date="2019-09" db="EMBL/GenBank/DDBJ databases">
        <title>Draft genome sequence of the thermophilic Saccharopolyspora hirsuta VKM Ac-666T.</title>
        <authorList>
            <person name="Lobastova T.G."/>
            <person name="Fokina V."/>
            <person name="Bragin E.Y."/>
            <person name="Shtratnikova V.Y."/>
            <person name="Starodumova I.P."/>
            <person name="Tarlachkov S.V."/>
            <person name="Donova M.V."/>
        </authorList>
    </citation>
    <scope>NUCLEOTIDE SEQUENCE [LARGE SCALE GENOMIC DNA]</scope>
    <source>
        <strain evidence="2 3">VKM Ac-666</strain>
    </source>
</reference>
<dbReference type="InterPro" id="IPR016024">
    <property type="entry name" value="ARM-type_fold"/>
</dbReference>
<dbReference type="RefSeq" id="WP_150066887.1">
    <property type="nucleotide sequence ID" value="NZ_JBEPDJ010000015.1"/>
</dbReference>
<comment type="caution">
    <text evidence="2">The sequence shown here is derived from an EMBL/GenBank/DDBJ whole genome shotgun (WGS) entry which is preliminary data.</text>
</comment>
<proteinExistence type="predicted"/>
<evidence type="ECO:0000313" key="2">
    <source>
        <dbReference type="EMBL" id="KAA5834586.1"/>
    </source>
</evidence>
<gene>
    <name evidence="2" type="ORF">F1721_13055</name>
</gene>
<sequence>MSAVNYDVDDLGMLDPPNRTASEPTPLVEAPALQPEADEAVHQPTASVVGSGNVTAQRDVDQSVNLNILSNELAEVVLATARAQQRIGRGLQDDEALERLSASYEPPPGLLGEEPETAFRILRDRRVLMITAKEREGGQFAAALRLGHELQKEHTGLVVREELFEQKLGLQAKTLLVEHEPAVVLVDLRWAGEEDFENVRRGLVEFTKQLEVPYRSYLVLIVPQEQARKFDGVLPNRMHWLQNPPSTEVFAKHAVVPNPKDLVRGDVEKALDSLWPPRVKEIAEEVSDRHARGEDPEQALLAALHERSQAHTPEWRKKISRHQAEGHTEWVALLLAASLLEEASAQHIVAASKELLACSGIKPAEVNPLLSPSPHTKLLQLEDDFDAGTRKFRPRGSGQQVLQHVWREHHDLRKTLLGWIGVLPRKIRDLAQEELEQVADRVAELAAQDGPRIAILLADSWAKTDDGKPDDYRRSIAVRLLTTTATDLSLGKPVRQKLWEWSQDPSADRQLLTAEVCAGIGQAFPRVALTRLKHLANSEHDLVRAAVRRAVEQIGAELGASTFLRYLAEWFENATPGRMLILAETVATVLSDRALDVDADAAASFWQQALTTMPPENLRPVVESWLVATAKAPPEQRDVLVEPLVAAAEHDSRRIAQLQSASRFGRTYLDLSSLEADLSDAVHHLWTRLDEVDPVRL</sequence>
<feature type="region of interest" description="Disordered" evidence="1">
    <location>
        <begin position="1"/>
        <end position="25"/>
    </location>
</feature>
<dbReference type="SUPFAM" id="SSF48371">
    <property type="entry name" value="ARM repeat"/>
    <property type="match status" value="1"/>
</dbReference>
<dbReference type="EMBL" id="VWPH01000005">
    <property type="protein sequence ID" value="KAA5834586.1"/>
    <property type="molecule type" value="Genomic_DNA"/>
</dbReference>
<dbReference type="Proteomes" id="UP000323946">
    <property type="component" value="Unassembled WGS sequence"/>
</dbReference>
<name>A0A5M7BWG8_SACHI</name>
<dbReference type="AlphaFoldDB" id="A0A5M7BWG8"/>
<protein>
    <submittedName>
        <fullName evidence="2">Uncharacterized protein</fullName>
    </submittedName>
</protein>
<evidence type="ECO:0000256" key="1">
    <source>
        <dbReference type="SAM" id="MobiDB-lite"/>
    </source>
</evidence>
<dbReference type="OrthoDB" id="3277292at2"/>
<accession>A0A5M7BWG8</accession>
<evidence type="ECO:0000313" key="3">
    <source>
        <dbReference type="Proteomes" id="UP000323946"/>
    </source>
</evidence>
<organism evidence="2 3">
    <name type="scientific">Saccharopolyspora hirsuta</name>
    <dbReference type="NCBI Taxonomy" id="1837"/>
    <lineage>
        <taxon>Bacteria</taxon>
        <taxon>Bacillati</taxon>
        <taxon>Actinomycetota</taxon>
        <taxon>Actinomycetes</taxon>
        <taxon>Pseudonocardiales</taxon>
        <taxon>Pseudonocardiaceae</taxon>
        <taxon>Saccharopolyspora</taxon>
    </lineage>
</organism>
<keyword evidence="3" id="KW-1185">Reference proteome</keyword>